<feature type="transmembrane region" description="Helical" evidence="5">
    <location>
        <begin position="396"/>
        <end position="422"/>
    </location>
</feature>
<evidence type="ECO:0000259" key="6">
    <source>
        <dbReference type="Pfam" id="PF00535"/>
    </source>
</evidence>
<evidence type="ECO:0000256" key="5">
    <source>
        <dbReference type="SAM" id="Phobius"/>
    </source>
</evidence>
<accession>A0A2S4MC69</accession>
<dbReference type="PANTHER" id="PTHR43630:SF1">
    <property type="entry name" value="POLY-BETA-1,6-N-ACETYL-D-GLUCOSAMINE SYNTHASE"/>
    <property type="match status" value="1"/>
</dbReference>
<dbReference type="RefSeq" id="WP_103704585.1">
    <property type="nucleotide sequence ID" value="NZ_PQGA01000005.1"/>
</dbReference>
<dbReference type="GO" id="GO:0016757">
    <property type="term" value="F:glycosyltransferase activity"/>
    <property type="evidence" value="ECO:0007669"/>
    <property type="project" value="UniProtKB-KW"/>
</dbReference>
<organism evidence="7 8">
    <name type="scientific">Paraburkholderia eburnea</name>
    <dbReference type="NCBI Taxonomy" id="1189126"/>
    <lineage>
        <taxon>Bacteria</taxon>
        <taxon>Pseudomonadati</taxon>
        <taxon>Pseudomonadota</taxon>
        <taxon>Betaproteobacteria</taxon>
        <taxon>Burkholderiales</taxon>
        <taxon>Burkholderiaceae</taxon>
        <taxon>Paraburkholderia</taxon>
    </lineage>
</organism>
<keyword evidence="2" id="KW-0328">Glycosyltransferase</keyword>
<dbReference type="Pfam" id="PF00535">
    <property type="entry name" value="Glycos_transf_2"/>
    <property type="match status" value="1"/>
</dbReference>
<dbReference type="InterPro" id="IPR001173">
    <property type="entry name" value="Glyco_trans_2-like"/>
</dbReference>
<dbReference type="CDD" id="cd06423">
    <property type="entry name" value="CESA_like"/>
    <property type="match status" value="1"/>
</dbReference>
<protein>
    <submittedName>
        <fullName evidence="7">Cellulose synthase/poly-beta-1,6-N-acetylglucosamine synthase-like glycosyltransferase</fullName>
    </submittedName>
</protein>
<evidence type="ECO:0000256" key="2">
    <source>
        <dbReference type="ARBA" id="ARBA00022676"/>
    </source>
</evidence>
<name>A0A2S4MC69_9BURK</name>
<dbReference type="PANTHER" id="PTHR43630">
    <property type="entry name" value="POLY-BETA-1,6-N-ACETYL-D-GLUCOSAMINE SYNTHASE"/>
    <property type="match status" value="1"/>
</dbReference>
<evidence type="ECO:0000256" key="4">
    <source>
        <dbReference type="SAM" id="MobiDB-lite"/>
    </source>
</evidence>
<evidence type="ECO:0000256" key="1">
    <source>
        <dbReference type="ARBA" id="ARBA00006739"/>
    </source>
</evidence>
<dbReference type="AlphaFoldDB" id="A0A2S4MC69"/>
<evidence type="ECO:0000313" key="8">
    <source>
        <dbReference type="Proteomes" id="UP000237381"/>
    </source>
</evidence>
<keyword evidence="3 7" id="KW-0808">Transferase</keyword>
<keyword evidence="5" id="KW-0812">Transmembrane</keyword>
<proteinExistence type="inferred from homology"/>
<comment type="caution">
    <text evidence="7">The sequence shown here is derived from an EMBL/GenBank/DDBJ whole genome shotgun (WGS) entry which is preliminary data.</text>
</comment>
<reference evidence="7 8" key="1">
    <citation type="submission" date="2018-01" db="EMBL/GenBank/DDBJ databases">
        <title>Genomic Encyclopedia of Type Strains, Phase III (KMG-III): the genomes of soil and plant-associated and newly described type strains.</title>
        <authorList>
            <person name="Whitman W."/>
        </authorList>
    </citation>
    <scope>NUCLEOTIDE SEQUENCE [LARGE SCALE GENOMIC DNA]</scope>
    <source>
        <strain evidence="7 8">JCM 18070</strain>
    </source>
</reference>
<feature type="transmembrane region" description="Helical" evidence="5">
    <location>
        <begin position="51"/>
        <end position="71"/>
    </location>
</feature>
<feature type="region of interest" description="Disordered" evidence="4">
    <location>
        <begin position="476"/>
        <end position="500"/>
    </location>
</feature>
<sequence length="500" mass="54955">MNDSLDQALARISPRIAPPPTPLISVAIHLSVMALWCVLFARAFFLQGVVAWSTGIAYVIYDTVLLIFVAWQARVLLRPDESASVPAFASSALPTLGVIVAAHNEAGVLTITLDALFAQTRAPRQIVIADDGSTDGTAALLAKHYGLTDPGEGRMSAPSPHCPNLRWLKLAHGGKARALNAALCAMDTDAVMTVDADTLLEPDACAAMADAFAREPALVAAAGLLTPVCGTTPSGRFFQWFQTYEYIRNFISRFAWMRADSLLLVSGAFAAFRREAVVTVGGFDPHCLVEDYELIHRLRRYSVNEGLGWDVRVIGTARATTDAPGTLASFLRQRRRWFAGFLQTQYWYRDMTGNRRYGKLGLMMLPVKAFDTVQPIYGLTAFALLLVFLFDARFTIVLPVLAVIVGKIVIDLAFHLFSVHLYRRWSGDRKSSSFGMALLAAIFEPFSFQLMRHAGAAMGWLHFLLGRRKWGVQQRTGLGAQQRRKPGETAKTAKTAAQSR</sequence>
<dbReference type="Proteomes" id="UP000237381">
    <property type="component" value="Unassembled WGS sequence"/>
</dbReference>
<dbReference type="Gene3D" id="3.90.550.10">
    <property type="entry name" value="Spore Coat Polysaccharide Biosynthesis Protein SpsA, Chain A"/>
    <property type="match status" value="1"/>
</dbReference>
<evidence type="ECO:0000313" key="7">
    <source>
        <dbReference type="EMBL" id="POR52209.1"/>
    </source>
</evidence>
<keyword evidence="5" id="KW-0472">Membrane</keyword>
<gene>
    <name evidence="7" type="ORF">B0G62_105177</name>
</gene>
<dbReference type="EMBL" id="PQGA01000005">
    <property type="protein sequence ID" value="POR52209.1"/>
    <property type="molecule type" value="Genomic_DNA"/>
</dbReference>
<feature type="transmembrane region" description="Helical" evidence="5">
    <location>
        <begin position="21"/>
        <end position="45"/>
    </location>
</feature>
<feature type="domain" description="Glycosyltransferase 2-like" evidence="6">
    <location>
        <begin position="98"/>
        <end position="277"/>
    </location>
</feature>
<evidence type="ECO:0000256" key="3">
    <source>
        <dbReference type="ARBA" id="ARBA00022679"/>
    </source>
</evidence>
<comment type="similarity">
    <text evidence="1">Belongs to the glycosyltransferase 2 family.</text>
</comment>
<dbReference type="SUPFAM" id="SSF53448">
    <property type="entry name" value="Nucleotide-diphospho-sugar transferases"/>
    <property type="match status" value="1"/>
</dbReference>
<dbReference type="OrthoDB" id="9806824at2"/>
<feature type="transmembrane region" description="Helical" evidence="5">
    <location>
        <begin position="434"/>
        <end position="451"/>
    </location>
</feature>
<dbReference type="InterPro" id="IPR029044">
    <property type="entry name" value="Nucleotide-diphossugar_trans"/>
</dbReference>
<feature type="transmembrane region" description="Helical" evidence="5">
    <location>
        <begin position="369"/>
        <end position="390"/>
    </location>
</feature>
<keyword evidence="8" id="KW-1185">Reference proteome</keyword>
<keyword evidence="5" id="KW-1133">Transmembrane helix</keyword>